<dbReference type="InterPro" id="IPR000669">
    <property type="entry name" value="Mannitol_DH"/>
</dbReference>
<evidence type="ECO:0000256" key="2">
    <source>
        <dbReference type="ARBA" id="ARBA00023002"/>
    </source>
</evidence>
<dbReference type="SUPFAM" id="SSF51735">
    <property type="entry name" value="NAD(P)-binding Rossmann-fold domains"/>
    <property type="match status" value="1"/>
</dbReference>
<dbReference type="PRINTS" id="PR00084">
    <property type="entry name" value="MTLDHDRGNASE"/>
</dbReference>
<gene>
    <name evidence="9" type="ORF">R1flu_003666</name>
</gene>
<dbReference type="Gene3D" id="3.40.50.720">
    <property type="entry name" value="NAD(P)-binding Rossmann-like Domain"/>
    <property type="match status" value="1"/>
</dbReference>
<evidence type="ECO:0000259" key="7">
    <source>
        <dbReference type="Pfam" id="PF01232"/>
    </source>
</evidence>
<evidence type="ECO:0000256" key="4">
    <source>
        <dbReference type="ARBA" id="ARBA00038970"/>
    </source>
</evidence>
<dbReference type="SUPFAM" id="SSF48179">
    <property type="entry name" value="6-phosphogluconate dehydrogenase C-terminal domain-like"/>
    <property type="match status" value="1"/>
</dbReference>
<feature type="domain" description="Mannitol dehydrogenase N-terminal" evidence="7">
    <location>
        <begin position="61"/>
        <end position="312"/>
    </location>
</feature>
<dbReference type="InterPro" id="IPR013118">
    <property type="entry name" value="Mannitol_DH_C"/>
</dbReference>
<dbReference type="PANTHER" id="PTHR43362:SF1">
    <property type="entry name" value="MANNITOL DEHYDROGENASE 2-RELATED"/>
    <property type="match status" value="1"/>
</dbReference>
<feature type="compositionally biased region" description="Polar residues" evidence="6">
    <location>
        <begin position="16"/>
        <end position="25"/>
    </location>
</feature>
<dbReference type="EC" id="1.1.1.67" evidence="4"/>
<evidence type="ECO:0000256" key="5">
    <source>
        <dbReference type="ARBA" id="ARBA00047733"/>
    </source>
</evidence>
<dbReference type="PROSITE" id="PS00974">
    <property type="entry name" value="MANNITOL_DHGENASE"/>
    <property type="match status" value="1"/>
</dbReference>
<keyword evidence="2" id="KW-0560">Oxidoreductase</keyword>
<protein>
    <recommendedName>
        <fullName evidence="4">mannitol 2-dehydrogenase</fullName>
        <ecNumber evidence="4">1.1.1.67</ecNumber>
    </recommendedName>
</protein>
<feature type="domain" description="Mannitol dehydrogenase C-terminal" evidence="8">
    <location>
        <begin position="322"/>
        <end position="510"/>
    </location>
</feature>
<proteinExistence type="inferred from homology"/>
<dbReference type="PANTHER" id="PTHR43362">
    <property type="entry name" value="MANNITOL DEHYDROGENASE DSF1-RELATED"/>
    <property type="match status" value="1"/>
</dbReference>
<dbReference type="Pfam" id="PF08125">
    <property type="entry name" value="Mannitol_dh_C"/>
    <property type="match status" value="1"/>
</dbReference>
<dbReference type="GO" id="GO:0050086">
    <property type="term" value="F:mannitol 2-dehydrogenase activity"/>
    <property type="evidence" value="ECO:0007669"/>
    <property type="project" value="UniProtKB-EC"/>
</dbReference>
<dbReference type="Pfam" id="PF01232">
    <property type="entry name" value="Mannitol_dh"/>
    <property type="match status" value="1"/>
</dbReference>
<dbReference type="Gene3D" id="1.10.1040.10">
    <property type="entry name" value="N-(1-d-carboxylethyl)-l-norvaline Dehydrogenase, domain 2"/>
    <property type="match status" value="1"/>
</dbReference>
<evidence type="ECO:0000313" key="9">
    <source>
        <dbReference type="EMBL" id="KAL2623461.1"/>
    </source>
</evidence>
<dbReference type="InterPro" id="IPR036291">
    <property type="entry name" value="NAD(P)-bd_dom_sf"/>
</dbReference>
<dbReference type="Proteomes" id="UP001605036">
    <property type="component" value="Unassembled WGS sequence"/>
</dbReference>
<evidence type="ECO:0000313" key="10">
    <source>
        <dbReference type="Proteomes" id="UP001605036"/>
    </source>
</evidence>
<comment type="catalytic activity">
    <reaction evidence="5">
        <text>D-mannitol + NAD(+) = D-fructose + NADH + H(+)</text>
        <dbReference type="Rhea" id="RHEA:12084"/>
        <dbReference type="ChEBI" id="CHEBI:15378"/>
        <dbReference type="ChEBI" id="CHEBI:16899"/>
        <dbReference type="ChEBI" id="CHEBI:37721"/>
        <dbReference type="ChEBI" id="CHEBI:57540"/>
        <dbReference type="ChEBI" id="CHEBI:57945"/>
        <dbReference type="EC" id="1.1.1.67"/>
    </reaction>
</comment>
<evidence type="ECO:0000256" key="1">
    <source>
        <dbReference type="ARBA" id="ARBA00006541"/>
    </source>
</evidence>
<name>A0ABD1YA01_9MARC</name>
<feature type="region of interest" description="Disordered" evidence="6">
    <location>
        <begin position="1"/>
        <end position="30"/>
    </location>
</feature>
<dbReference type="InterPro" id="IPR013131">
    <property type="entry name" value="Mannitol_DH_N"/>
</dbReference>
<dbReference type="EMBL" id="JBHFFA010000006">
    <property type="protein sequence ID" value="KAL2623461.1"/>
    <property type="molecule type" value="Genomic_DNA"/>
</dbReference>
<keyword evidence="3" id="KW-0520">NAD</keyword>
<organism evidence="9 10">
    <name type="scientific">Riccia fluitans</name>
    <dbReference type="NCBI Taxonomy" id="41844"/>
    <lineage>
        <taxon>Eukaryota</taxon>
        <taxon>Viridiplantae</taxon>
        <taxon>Streptophyta</taxon>
        <taxon>Embryophyta</taxon>
        <taxon>Marchantiophyta</taxon>
        <taxon>Marchantiopsida</taxon>
        <taxon>Marchantiidae</taxon>
        <taxon>Marchantiales</taxon>
        <taxon>Ricciaceae</taxon>
        <taxon>Riccia</taxon>
    </lineage>
</organism>
<comment type="similarity">
    <text evidence="1">Belongs to the mannitol dehydrogenase family.</text>
</comment>
<comment type="caution">
    <text evidence="9">The sequence shown here is derived from an EMBL/GenBank/DDBJ whole genome shotgun (WGS) entry which is preliminary data.</text>
</comment>
<accession>A0ABD1YA01</accession>
<dbReference type="InterPro" id="IPR050988">
    <property type="entry name" value="Mannitol_DH/Oxidoreductase"/>
</dbReference>
<evidence type="ECO:0000259" key="8">
    <source>
        <dbReference type="Pfam" id="PF08125"/>
    </source>
</evidence>
<reference evidence="9 10" key="1">
    <citation type="submission" date="2024-09" db="EMBL/GenBank/DDBJ databases">
        <title>Chromosome-scale assembly of Riccia fluitans.</title>
        <authorList>
            <person name="Paukszto L."/>
            <person name="Sawicki J."/>
            <person name="Karawczyk K."/>
            <person name="Piernik-Szablinska J."/>
            <person name="Szczecinska M."/>
            <person name="Mazdziarz M."/>
        </authorList>
    </citation>
    <scope>NUCLEOTIDE SEQUENCE [LARGE SCALE GENOMIC DNA]</scope>
    <source>
        <strain evidence="9">Rf_01</strain>
        <tissue evidence="9">Aerial parts of the thallus</tissue>
    </source>
</reference>
<evidence type="ECO:0000256" key="6">
    <source>
        <dbReference type="SAM" id="MobiDB-lite"/>
    </source>
</evidence>
<dbReference type="InterPro" id="IPR013328">
    <property type="entry name" value="6PGD_dom2"/>
</dbReference>
<sequence>MLSNNAIEDSNKKPVVTNSSENAGSTAAKHKAGIRLSNDTLPHLPPSVQRFSYARNKLTPGIVHIGVGNFFRAHLAMYVERCLHLPGQEEWGIVGIGIRQGAANAKKAEKVQSQNGLYTLTEYSPNGSVSTRIIGSMIGYLHAPSDPQAVLDLIASPATRIISLTITEGGYNIDEKTKEFILSNPSVQEDLVNCKTPKTVFGFIVQALFLRRAAGLLGLTILSCDNLRSNGDVSKKAVIGFARARDPELATWIGQNVSFPNSMVDRIAPAVGDSEASRANSHSGIADETPVITESFSQWVVEDKFIVGRPSFDQVGVELRADVAKFEVIKQRLLNGSHSMLAYPALICGYRMVNEALRHKTIVSYLTAFMKRDVIPFVGELCPQGVDLDAYTLSIIERFSNPAIGDQLIRIAFNGCVKFPVYLSNTFSTLLRKGATLERAALLAASFEQYLKGSDLKGGKFSPDEPHLTGEDKNILASSEPYAILKTSAFATLDLAENEKFRQKFDEARTRMMTEGPEAALAFAAAAD</sequence>
<dbReference type="AlphaFoldDB" id="A0ABD1YA01"/>
<dbReference type="InterPro" id="IPR008927">
    <property type="entry name" value="6-PGluconate_DH-like_C_sf"/>
</dbReference>
<dbReference type="InterPro" id="IPR023027">
    <property type="entry name" value="Mannitol_DH_CS"/>
</dbReference>
<evidence type="ECO:0000256" key="3">
    <source>
        <dbReference type="ARBA" id="ARBA00023027"/>
    </source>
</evidence>
<keyword evidence="10" id="KW-1185">Reference proteome</keyword>